<dbReference type="GO" id="GO:0046872">
    <property type="term" value="F:metal ion binding"/>
    <property type="evidence" value="ECO:0007669"/>
    <property type="project" value="UniProtKB-UniRule"/>
</dbReference>
<keyword evidence="6 14" id="KW-0479">Metal-binding</keyword>
<evidence type="ECO:0000256" key="12">
    <source>
        <dbReference type="PIRSR" id="PIRSR605959-1"/>
    </source>
</evidence>
<feature type="binding site" evidence="14">
    <location>
        <position position="125"/>
    </location>
    <ligand>
        <name>Ca(2+)</name>
        <dbReference type="ChEBI" id="CHEBI:29108"/>
    </ligand>
</feature>
<feature type="binding site" evidence="14">
    <location>
        <position position="232"/>
    </location>
    <ligand>
        <name>Ca(2+)</name>
        <dbReference type="ChEBI" id="CHEBI:29108"/>
    </ligand>
</feature>
<evidence type="ECO:0000256" key="6">
    <source>
        <dbReference type="ARBA" id="ARBA00022723"/>
    </source>
</evidence>
<dbReference type="NCBIfam" id="TIGR01266">
    <property type="entry name" value="fum_ac_acetase"/>
    <property type="match status" value="1"/>
</dbReference>
<keyword evidence="7 15" id="KW-0378">Hydrolase</keyword>
<feature type="binding site" evidence="14">
    <location>
        <position position="198"/>
    </location>
    <ligand>
        <name>Ca(2+)</name>
        <dbReference type="ChEBI" id="CHEBI:29108"/>
    </ligand>
</feature>
<feature type="binding site" evidence="14">
    <location>
        <position position="232"/>
    </location>
    <ligand>
        <name>Mg(2+)</name>
        <dbReference type="ChEBI" id="CHEBI:18420"/>
    </ligand>
</feature>
<evidence type="ECO:0000256" key="10">
    <source>
        <dbReference type="ARBA" id="ARBA00022878"/>
    </source>
</evidence>
<dbReference type="GO" id="GO:0004334">
    <property type="term" value="F:fumarylacetoacetase activity"/>
    <property type="evidence" value="ECO:0007669"/>
    <property type="project" value="UniProtKB-UniRule"/>
</dbReference>
<protein>
    <recommendedName>
        <fullName evidence="5 15">Fumarylacetoacetase</fullName>
        <ecNumber evidence="4 15">3.7.1.2</ecNumber>
    </recommendedName>
    <alternativeName>
        <fullName evidence="15">Fumarylacetoacetate hydrolase</fullName>
    </alternativeName>
</protein>
<dbReference type="SUPFAM" id="SSF56529">
    <property type="entry name" value="FAH"/>
    <property type="match status" value="1"/>
</dbReference>
<evidence type="ECO:0000259" key="16">
    <source>
        <dbReference type="Pfam" id="PF01557"/>
    </source>
</evidence>
<evidence type="ECO:0000313" key="18">
    <source>
        <dbReference type="EMBL" id="CAB3244219.1"/>
    </source>
</evidence>
<comment type="cofactor">
    <cofactor evidence="15">
        <name>Mg(2+)</name>
        <dbReference type="ChEBI" id="CHEBI:18420"/>
    </cofactor>
    <cofactor evidence="15">
        <name>Ca(2+)</name>
        <dbReference type="ChEBI" id="CHEBI:29108"/>
    </cofactor>
</comment>
<evidence type="ECO:0000256" key="4">
    <source>
        <dbReference type="ARBA" id="ARBA00012094"/>
    </source>
</evidence>
<keyword evidence="11 15" id="KW-0585">Phenylalanine catabolism</keyword>
<dbReference type="AlphaFoldDB" id="A0A6F9DBN6"/>
<dbReference type="Pfam" id="PF09298">
    <property type="entry name" value="FAA_hydrolase_N"/>
    <property type="match status" value="1"/>
</dbReference>
<evidence type="ECO:0000256" key="9">
    <source>
        <dbReference type="ARBA" id="ARBA00022842"/>
    </source>
</evidence>
<dbReference type="PANTHER" id="PTHR43069:SF2">
    <property type="entry name" value="FUMARYLACETOACETASE"/>
    <property type="match status" value="1"/>
</dbReference>
<keyword evidence="10 15" id="KW-0828">Tyrosine catabolism</keyword>
<dbReference type="Pfam" id="PF01557">
    <property type="entry name" value="FAA_hydrolase"/>
    <property type="match status" value="1"/>
</dbReference>
<dbReference type="InterPro" id="IPR015377">
    <property type="entry name" value="Fumarylacetoacetase_N"/>
</dbReference>
<evidence type="ECO:0000256" key="7">
    <source>
        <dbReference type="ARBA" id="ARBA00022801"/>
    </source>
</evidence>
<feature type="binding site" evidence="13">
    <location>
        <position position="141"/>
    </location>
    <ligand>
        <name>substrate</name>
    </ligand>
</feature>
<feature type="active site" description="Proton acceptor" evidence="12">
    <location>
        <position position="132"/>
    </location>
</feature>
<dbReference type="Gene3D" id="3.90.850.10">
    <property type="entry name" value="Fumarylacetoacetase-like, C-terminal domain"/>
    <property type="match status" value="1"/>
</dbReference>
<dbReference type="EMBL" id="LR785002">
    <property type="protein sequence ID" value="CAB3244219.1"/>
    <property type="molecule type" value="mRNA"/>
</dbReference>
<evidence type="ECO:0000256" key="3">
    <source>
        <dbReference type="ARBA" id="ARBA00010211"/>
    </source>
</evidence>
<dbReference type="GO" id="GO:0006572">
    <property type="term" value="P:L-tyrosine catabolic process"/>
    <property type="evidence" value="ECO:0007669"/>
    <property type="project" value="UniProtKB-UniRule"/>
</dbReference>
<dbReference type="InterPro" id="IPR011234">
    <property type="entry name" value="Fumarylacetoacetase-like_C"/>
</dbReference>
<dbReference type="SUPFAM" id="SSF63433">
    <property type="entry name" value="Fumarylacetoacetate hydrolase, FAH, N-terminal domain"/>
    <property type="match status" value="1"/>
</dbReference>
<evidence type="ECO:0000259" key="17">
    <source>
        <dbReference type="Pfam" id="PF09298"/>
    </source>
</evidence>
<accession>A0A6F9DBN6</accession>
<feature type="binding site" evidence="14">
    <location>
        <position position="252"/>
    </location>
    <ligand>
        <name>Mg(2+)</name>
        <dbReference type="ChEBI" id="CHEBI:18420"/>
    </ligand>
</feature>
<evidence type="ECO:0000256" key="14">
    <source>
        <dbReference type="PIRSR" id="PIRSR605959-3"/>
    </source>
</evidence>
<proteinExistence type="evidence at transcript level"/>
<dbReference type="PANTHER" id="PTHR43069">
    <property type="entry name" value="FUMARYLACETOACETASE"/>
    <property type="match status" value="1"/>
</dbReference>
<feature type="binding site" evidence="14">
    <location>
        <position position="200"/>
    </location>
    <ligand>
        <name>Ca(2+)</name>
        <dbReference type="ChEBI" id="CHEBI:29108"/>
    </ligand>
</feature>
<comment type="similarity">
    <text evidence="3 15">Belongs to the FAH family.</text>
</comment>
<reference evidence="18" key="1">
    <citation type="submission" date="2020-04" db="EMBL/GenBank/DDBJ databases">
        <authorList>
            <person name="Neveu A P."/>
        </authorList>
    </citation>
    <scope>NUCLEOTIDE SEQUENCE</scope>
    <source>
        <tissue evidence="18">Whole embryo</tissue>
    </source>
</reference>
<dbReference type="Gene3D" id="2.30.30.230">
    <property type="entry name" value="Fumarylacetoacetase, N-terminal domain"/>
    <property type="match status" value="1"/>
</dbReference>
<dbReference type="InterPro" id="IPR005959">
    <property type="entry name" value="Fumarylacetoacetase"/>
</dbReference>
<feature type="binding site" evidence="13">
    <location>
        <position position="239"/>
    </location>
    <ligand>
        <name>substrate</name>
    </ligand>
</feature>
<evidence type="ECO:0000256" key="13">
    <source>
        <dbReference type="PIRSR" id="PIRSR605959-2"/>
    </source>
</evidence>
<comment type="catalytic activity">
    <reaction evidence="1 15">
        <text>4-fumarylacetoacetate + H2O = acetoacetate + fumarate + H(+)</text>
        <dbReference type="Rhea" id="RHEA:10244"/>
        <dbReference type="ChEBI" id="CHEBI:13705"/>
        <dbReference type="ChEBI" id="CHEBI:15377"/>
        <dbReference type="ChEBI" id="CHEBI:15378"/>
        <dbReference type="ChEBI" id="CHEBI:18034"/>
        <dbReference type="ChEBI" id="CHEBI:29806"/>
        <dbReference type="EC" id="3.7.1.2"/>
    </reaction>
</comment>
<keyword evidence="9 14" id="KW-0460">Magnesium</keyword>
<name>A0A6F9DBN6_9ASCI</name>
<keyword evidence="8 14" id="KW-0106">Calcium</keyword>
<evidence type="ECO:0000256" key="15">
    <source>
        <dbReference type="RuleBase" id="RU366008"/>
    </source>
</evidence>
<evidence type="ECO:0000256" key="2">
    <source>
        <dbReference type="ARBA" id="ARBA00004782"/>
    </source>
</evidence>
<dbReference type="GO" id="GO:1902000">
    <property type="term" value="P:homogentisate catabolic process"/>
    <property type="evidence" value="ECO:0007669"/>
    <property type="project" value="TreeGrafter"/>
</dbReference>
<dbReference type="FunFam" id="2.30.30.230:FF:000001">
    <property type="entry name" value="Fumarylacetoacetase"/>
    <property type="match status" value="1"/>
</dbReference>
<gene>
    <name evidence="18" type="primary">Fah</name>
</gene>
<organism evidence="18">
    <name type="scientific">Phallusia mammillata</name>
    <dbReference type="NCBI Taxonomy" id="59560"/>
    <lineage>
        <taxon>Eukaryota</taxon>
        <taxon>Metazoa</taxon>
        <taxon>Chordata</taxon>
        <taxon>Tunicata</taxon>
        <taxon>Ascidiacea</taxon>
        <taxon>Phlebobranchia</taxon>
        <taxon>Ascidiidae</taxon>
        <taxon>Phallusia</taxon>
    </lineage>
</organism>
<dbReference type="UniPathway" id="UPA00139">
    <property type="reaction ID" value="UER00341"/>
</dbReference>
<comment type="pathway">
    <text evidence="2 15">Amino-acid degradation; L-phenylalanine degradation; acetoacetate and fumarate from L-phenylalanine: step 6/6.</text>
</comment>
<dbReference type="GO" id="GO:0006559">
    <property type="term" value="P:L-phenylalanine catabolic process"/>
    <property type="evidence" value="ECO:0007669"/>
    <property type="project" value="UniProtKB-UniRule"/>
</dbReference>
<feature type="binding site" evidence="13">
    <location>
        <position position="349"/>
    </location>
    <ligand>
        <name>substrate</name>
    </ligand>
</feature>
<dbReference type="InterPro" id="IPR036462">
    <property type="entry name" value="Fumarylacetoacetase_N_sf"/>
</dbReference>
<evidence type="ECO:0000256" key="1">
    <source>
        <dbReference type="ARBA" id="ARBA00000353"/>
    </source>
</evidence>
<evidence type="ECO:0000256" key="8">
    <source>
        <dbReference type="ARBA" id="ARBA00022837"/>
    </source>
</evidence>
<evidence type="ECO:0000256" key="5">
    <source>
        <dbReference type="ARBA" id="ARBA00014741"/>
    </source>
</evidence>
<feature type="binding site" evidence="13">
    <location>
        <position position="243"/>
    </location>
    <ligand>
        <name>substrate</name>
    </ligand>
</feature>
<evidence type="ECO:0000256" key="11">
    <source>
        <dbReference type="ARBA" id="ARBA00023232"/>
    </source>
</evidence>
<dbReference type="FunFam" id="3.90.850.10:FF:000004">
    <property type="entry name" value="Fumarylacetoacetase"/>
    <property type="match status" value="1"/>
</dbReference>
<feature type="domain" description="Fumarylacetoacetase N-terminal" evidence="17">
    <location>
        <begin position="15"/>
        <end position="117"/>
    </location>
</feature>
<sequence>MSFLQIPKDSHFPLQNLPYGVFSIGKEAPQIGVAIGDQILALKEVSNLFCGPILSKERDVFNQPTLNKFMQLGHEAWKEARATLQSVLSAENPALRDNADLQKRALVKQCDATMHLPVTIGDYTDFYSSIHHATNVGTMFRGKENALMPNWKHIPVGYHGRASSVIVSGTPVRRPCGQTRPADDQPPTFNPCRLLDFELEMGFFVGVGNELGSSIPVSKAQEHIFGMVLVNDWSARDIQKWEYVPLGPFLGKNFGTSISPWIVTMEALAPFAIANMEHDVPVLPYLQHDDKYSFDIKLSVAIQGEDMQEPSAITNSNFKYMYWTMKQQLAQHTVNGCNSQTGDLYASGTISGEEPSSFGSMLELCWKGTKTIDLGGSHTRKFLKDGDNVILSGYCQGDGYRVGFGTCEGKVLPAKNPFS</sequence>
<dbReference type="EC" id="3.7.1.2" evidence="4 15"/>
<feature type="binding site" evidence="13">
    <location>
        <position position="127"/>
    </location>
    <ligand>
        <name>substrate</name>
    </ligand>
</feature>
<feature type="domain" description="Fumarylacetoacetase-like C-terminal" evidence="16">
    <location>
        <begin position="124"/>
        <end position="411"/>
    </location>
</feature>
<dbReference type="InterPro" id="IPR036663">
    <property type="entry name" value="Fumarylacetoacetase_C_sf"/>
</dbReference>
<feature type="binding site" evidence="14">
    <location>
        <position position="256"/>
    </location>
    <ligand>
        <name>Mg(2+)</name>
        <dbReference type="ChEBI" id="CHEBI:18420"/>
    </ligand>
</feature>